<gene>
    <name evidence="1" type="ORF">OSH07_02125</name>
</gene>
<evidence type="ECO:0000313" key="1">
    <source>
        <dbReference type="EMBL" id="MCX5567982.1"/>
    </source>
</evidence>
<proteinExistence type="predicted"/>
<reference evidence="1" key="1">
    <citation type="submission" date="2022-11" db="EMBL/GenBank/DDBJ databases">
        <title>Biodiversity and phylogenetic relationships of bacteria.</title>
        <authorList>
            <person name="Machado R.A.R."/>
            <person name="Bhat A."/>
            <person name="Loulou A."/>
            <person name="Kallel S."/>
        </authorList>
    </citation>
    <scope>NUCLEOTIDE SEQUENCE</scope>
    <source>
        <strain evidence="1">K-TC2</strain>
    </source>
</reference>
<dbReference type="RefSeq" id="WP_266336945.1">
    <property type="nucleotide sequence ID" value="NZ_JAPKNK010000001.1"/>
</dbReference>
<organism evidence="1 2">
    <name type="scientific">Kaistia nematophila</name>
    <dbReference type="NCBI Taxonomy" id="2994654"/>
    <lineage>
        <taxon>Bacteria</taxon>
        <taxon>Pseudomonadati</taxon>
        <taxon>Pseudomonadota</taxon>
        <taxon>Alphaproteobacteria</taxon>
        <taxon>Hyphomicrobiales</taxon>
        <taxon>Kaistiaceae</taxon>
        <taxon>Kaistia</taxon>
    </lineage>
</organism>
<keyword evidence="2" id="KW-1185">Reference proteome</keyword>
<dbReference type="AlphaFoldDB" id="A0A9X3DZZ8"/>
<protein>
    <submittedName>
        <fullName evidence="1">Uncharacterized protein</fullName>
    </submittedName>
</protein>
<dbReference type="Proteomes" id="UP001144805">
    <property type="component" value="Unassembled WGS sequence"/>
</dbReference>
<dbReference type="EMBL" id="JAPKNK010000001">
    <property type="protein sequence ID" value="MCX5567982.1"/>
    <property type="molecule type" value="Genomic_DNA"/>
</dbReference>
<sequence length="43" mass="5059">MVEITRRTFVESRGVIAEEQDFESRELSLDVRGWSVYRVHSMG</sequence>
<comment type="caution">
    <text evidence="1">The sequence shown here is derived from an EMBL/GenBank/DDBJ whole genome shotgun (WGS) entry which is preliminary data.</text>
</comment>
<accession>A0A9X3DZZ8</accession>
<name>A0A9X3DZZ8_9HYPH</name>
<evidence type="ECO:0000313" key="2">
    <source>
        <dbReference type="Proteomes" id="UP001144805"/>
    </source>
</evidence>